<keyword evidence="2" id="KW-1185">Reference proteome</keyword>
<accession>A0ACC2N4I2</accession>
<gene>
    <name evidence="1" type="ORF">QAD02_007624</name>
</gene>
<protein>
    <submittedName>
        <fullName evidence="1">Uncharacterized protein</fullName>
    </submittedName>
</protein>
<evidence type="ECO:0000313" key="2">
    <source>
        <dbReference type="Proteomes" id="UP001239111"/>
    </source>
</evidence>
<evidence type="ECO:0000313" key="1">
    <source>
        <dbReference type="EMBL" id="KAJ8665962.1"/>
    </source>
</evidence>
<proteinExistence type="predicted"/>
<comment type="caution">
    <text evidence="1">The sequence shown here is derived from an EMBL/GenBank/DDBJ whole genome shotgun (WGS) entry which is preliminary data.</text>
</comment>
<reference evidence="1" key="1">
    <citation type="submission" date="2023-04" db="EMBL/GenBank/DDBJ databases">
        <title>A chromosome-level genome assembly of the parasitoid wasp Eretmocerus hayati.</title>
        <authorList>
            <person name="Zhong Y."/>
            <person name="Liu S."/>
            <person name="Liu Y."/>
        </authorList>
    </citation>
    <scope>NUCLEOTIDE SEQUENCE</scope>
    <source>
        <strain evidence="1">ZJU_SS_LIU_2023</strain>
    </source>
</reference>
<sequence>MVERRSRDRRRRVRPEPVGAEAPTQHCPPAATPLAVLMEEAKPTLDSGLDPVADSARAQQELQEWLEPRDAPTRQERDPRQYERPPSPPSVRRTTTPPRPVPRPIPPPVRGEAAGVAAPDEFREPALIIAPPYLPASERCDLEDAVELQLRQNWNPKLGWQGYLNRRDEAVRALRPDQPVEYP</sequence>
<dbReference type="EMBL" id="CM056744">
    <property type="protein sequence ID" value="KAJ8665962.1"/>
    <property type="molecule type" value="Genomic_DNA"/>
</dbReference>
<organism evidence="1 2">
    <name type="scientific">Eretmocerus hayati</name>
    <dbReference type="NCBI Taxonomy" id="131215"/>
    <lineage>
        <taxon>Eukaryota</taxon>
        <taxon>Metazoa</taxon>
        <taxon>Ecdysozoa</taxon>
        <taxon>Arthropoda</taxon>
        <taxon>Hexapoda</taxon>
        <taxon>Insecta</taxon>
        <taxon>Pterygota</taxon>
        <taxon>Neoptera</taxon>
        <taxon>Endopterygota</taxon>
        <taxon>Hymenoptera</taxon>
        <taxon>Apocrita</taxon>
        <taxon>Proctotrupomorpha</taxon>
        <taxon>Chalcidoidea</taxon>
        <taxon>Aphelinidae</taxon>
        <taxon>Aphelininae</taxon>
        <taxon>Eretmocerus</taxon>
    </lineage>
</organism>
<name>A0ACC2N4I2_9HYME</name>
<dbReference type="Proteomes" id="UP001239111">
    <property type="component" value="Chromosome 4"/>
</dbReference>